<evidence type="ECO:0008006" key="4">
    <source>
        <dbReference type="Google" id="ProtNLM"/>
    </source>
</evidence>
<gene>
    <name evidence="2" type="ORF">WKW77_17025</name>
</gene>
<keyword evidence="3" id="KW-1185">Reference proteome</keyword>
<evidence type="ECO:0000313" key="2">
    <source>
        <dbReference type="EMBL" id="MEJ8812793.1"/>
    </source>
</evidence>
<keyword evidence="1" id="KW-0472">Membrane</keyword>
<reference evidence="2 3" key="1">
    <citation type="submission" date="2024-03" db="EMBL/GenBank/DDBJ databases">
        <title>Novel species of the genus Variovorax.</title>
        <authorList>
            <person name="Liu Q."/>
            <person name="Xin Y.-H."/>
        </authorList>
    </citation>
    <scope>NUCLEOTIDE SEQUENCE [LARGE SCALE GENOMIC DNA]</scope>
    <source>
        <strain evidence="2 3">KACC 18899</strain>
    </source>
</reference>
<organism evidence="2 3">
    <name type="scientific">Variovorax ureilyticus</name>
    <dbReference type="NCBI Taxonomy" id="1836198"/>
    <lineage>
        <taxon>Bacteria</taxon>
        <taxon>Pseudomonadati</taxon>
        <taxon>Pseudomonadota</taxon>
        <taxon>Betaproteobacteria</taxon>
        <taxon>Burkholderiales</taxon>
        <taxon>Comamonadaceae</taxon>
        <taxon>Variovorax</taxon>
    </lineage>
</organism>
<evidence type="ECO:0000313" key="3">
    <source>
        <dbReference type="Proteomes" id="UP001365846"/>
    </source>
</evidence>
<proteinExistence type="predicted"/>
<sequence>MSSPYKEPLWYRCAWWVPGVATAIALVLAVTALWPREHDVLLIAAILCALPWSLAMLAFDLSGGFADRAALVVCTGLFANVALLWGAAALLRSRYSDRMSRSAVGSTAVAADH</sequence>
<feature type="transmembrane region" description="Helical" evidence="1">
    <location>
        <begin position="41"/>
        <end position="63"/>
    </location>
</feature>
<accession>A0ABU8VGJ5</accession>
<feature type="transmembrane region" description="Helical" evidence="1">
    <location>
        <begin position="15"/>
        <end position="34"/>
    </location>
</feature>
<comment type="caution">
    <text evidence="2">The sequence shown here is derived from an EMBL/GenBank/DDBJ whole genome shotgun (WGS) entry which is preliminary data.</text>
</comment>
<dbReference type="Proteomes" id="UP001365846">
    <property type="component" value="Unassembled WGS sequence"/>
</dbReference>
<keyword evidence="1" id="KW-1133">Transmembrane helix</keyword>
<evidence type="ECO:0000256" key="1">
    <source>
        <dbReference type="SAM" id="Phobius"/>
    </source>
</evidence>
<protein>
    <recommendedName>
        <fullName evidence="4">SPW repeat-containing protein</fullName>
    </recommendedName>
</protein>
<name>A0ABU8VGJ5_9BURK</name>
<dbReference type="EMBL" id="JBBKZU010000007">
    <property type="protein sequence ID" value="MEJ8812793.1"/>
    <property type="molecule type" value="Genomic_DNA"/>
</dbReference>
<dbReference type="RefSeq" id="WP_340358047.1">
    <property type="nucleotide sequence ID" value="NZ_JBBKZU010000007.1"/>
</dbReference>
<keyword evidence="1" id="KW-0812">Transmembrane</keyword>
<feature type="transmembrane region" description="Helical" evidence="1">
    <location>
        <begin position="69"/>
        <end position="91"/>
    </location>
</feature>